<comment type="caution">
    <text evidence="2">The sequence shown here is derived from an EMBL/GenBank/DDBJ whole genome shotgun (WGS) entry which is preliminary data.</text>
</comment>
<keyword evidence="1" id="KW-0732">Signal</keyword>
<evidence type="ECO:0000256" key="1">
    <source>
        <dbReference type="SAM" id="SignalP"/>
    </source>
</evidence>
<feature type="chain" id="PRO_5042901971" description="Secreted protein" evidence="1">
    <location>
        <begin position="24"/>
        <end position="101"/>
    </location>
</feature>
<sequence length="101" mass="11596">MVSFCLMLLHLLLSGHYYEPSSPQQPPLHMYLCVCVCACVCVCVRVCMHFSPPPLQAKRGCLLFSSPSSLPETQRREGLVIHTHNHIKDQFSSEERYRTFK</sequence>
<feature type="signal peptide" evidence="1">
    <location>
        <begin position="1"/>
        <end position="23"/>
    </location>
</feature>
<evidence type="ECO:0008006" key="4">
    <source>
        <dbReference type="Google" id="ProtNLM"/>
    </source>
</evidence>
<gene>
    <name evidence="2" type="ORF">J4Q44_G00357140</name>
</gene>
<protein>
    <recommendedName>
        <fullName evidence="4">Secreted protein</fullName>
    </recommendedName>
</protein>
<dbReference type="AlphaFoldDB" id="A0AAN8QED0"/>
<keyword evidence="3" id="KW-1185">Reference proteome</keyword>
<reference evidence="2 3" key="1">
    <citation type="submission" date="2021-04" db="EMBL/GenBank/DDBJ databases">
        <authorList>
            <person name="De Guttry C."/>
            <person name="Zahm M."/>
            <person name="Klopp C."/>
            <person name="Cabau C."/>
            <person name="Louis A."/>
            <person name="Berthelot C."/>
            <person name="Parey E."/>
            <person name="Roest Crollius H."/>
            <person name="Montfort J."/>
            <person name="Robinson-Rechavi M."/>
            <person name="Bucao C."/>
            <person name="Bouchez O."/>
            <person name="Gislard M."/>
            <person name="Lluch J."/>
            <person name="Milhes M."/>
            <person name="Lampietro C."/>
            <person name="Lopez Roques C."/>
            <person name="Donnadieu C."/>
            <person name="Braasch I."/>
            <person name="Desvignes T."/>
            <person name="Postlethwait J."/>
            <person name="Bobe J."/>
            <person name="Wedekind C."/>
            <person name="Guiguen Y."/>
        </authorList>
    </citation>
    <scope>NUCLEOTIDE SEQUENCE [LARGE SCALE GENOMIC DNA]</scope>
    <source>
        <strain evidence="2">Cs_M1</strain>
        <tissue evidence="2">Blood</tissue>
    </source>
</reference>
<proteinExistence type="predicted"/>
<accession>A0AAN8QED0</accession>
<dbReference type="EMBL" id="JAGTTL010000036">
    <property type="protein sequence ID" value="KAK6293388.1"/>
    <property type="molecule type" value="Genomic_DNA"/>
</dbReference>
<evidence type="ECO:0000313" key="2">
    <source>
        <dbReference type="EMBL" id="KAK6293388.1"/>
    </source>
</evidence>
<evidence type="ECO:0000313" key="3">
    <source>
        <dbReference type="Proteomes" id="UP001356427"/>
    </source>
</evidence>
<dbReference type="Proteomes" id="UP001356427">
    <property type="component" value="Unassembled WGS sequence"/>
</dbReference>
<organism evidence="2 3">
    <name type="scientific">Coregonus suidteri</name>
    <dbReference type="NCBI Taxonomy" id="861788"/>
    <lineage>
        <taxon>Eukaryota</taxon>
        <taxon>Metazoa</taxon>
        <taxon>Chordata</taxon>
        <taxon>Craniata</taxon>
        <taxon>Vertebrata</taxon>
        <taxon>Euteleostomi</taxon>
        <taxon>Actinopterygii</taxon>
        <taxon>Neopterygii</taxon>
        <taxon>Teleostei</taxon>
        <taxon>Protacanthopterygii</taxon>
        <taxon>Salmoniformes</taxon>
        <taxon>Salmonidae</taxon>
        <taxon>Coregoninae</taxon>
        <taxon>Coregonus</taxon>
    </lineage>
</organism>
<name>A0AAN8QED0_9TELE</name>